<feature type="transmembrane region" description="Helical" evidence="6">
    <location>
        <begin position="104"/>
        <end position="126"/>
    </location>
</feature>
<evidence type="ECO:0000256" key="1">
    <source>
        <dbReference type="ARBA" id="ARBA00004128"/>
    </source>
</evidence>
<keyword evidence="4 6" id="KW-1133">Transmembrane helix</keyword>
<reference evidence="8" key="1">
    <citation type="journal article" date="2005" name="PLoS Biol.">
        <title>The genomes of Oryza sativa: a history of duplications.</title>
        <authorList>
            <person name="Yu J."/>
            <person name="Wang J."/>
            <person name="Lin W."/>
            <person name="Li S."/>
            <person name="Li H."/>
            <person name="Zhou J."/>
            <person name="Ni P."/>
            <person name="Dong W."/>
            <person name="Hu S."/>
            <person name="Zeng C."/>
            <person name="Zhang J."/>
            <person name="Zhang Y."/>
            <person name="Li R."/>
            <person name="Xu Z."/>
            <person name="Li S."/>
            <person name="Li X."/>
            <person name="Zheng H."/>
            <person name="Cong L."/>
            <person name="Lin L."/>
            <person name="Yin J."/>
            <person name="Geng J."/>
            <person name="Li G."/>
            <person name="Shi J."/>
            <person name="Liu J."/>
            <person name="Lv H."/>
            <person name="Li J."/>
            <person name="Wang J."/>
            <person name="Deng Y."/>
            <person name="Ran L."/>
            <person name="Shi X."/>
            <person name="Wang X."/>
            <person name="Wu Q."/>
            <person name="Li C."/>
            <person name="Ren X."/>
            <person name="Wang J."/>
            <person name="Wang X."/>
            <person name="Li D."/>
            <person name="Liu D."/>
            <person name="Zhang X."/>
            <person name="Ji Z."/>
            <person name="Zhao W."/>
            <person name="Sun Y."/>
            <person name="Zhang Z."/>
            <person name="Bao J."/>
            <person name="Han Y."/>
            <person name="Dong L."/>
            <person name="Ji J."/>
            <person name="Chen P."/>
            <person name="Wu S."/>
            <person name="Liu J."/>
            <person name="Xiao Y."/>
            <person name="Bu D."/>
            <person name="Tan J."/>
            <person name="Yang L."/>
            <person name="Ye C."/>
            <person name="Zhang J."/>
            <person name="Xu J."/>
            <person name="Zhou Y."/>
            <person name="Yu Y."/>
            <person name="Zhang B."/>
            <person name="Zhuang S."/>
            <person name="Wei H."/>
            <person name="Liu B."/>
            <person name="Lei M."/>
            <person name="Yu H."/>
            <person name="Li Y."/>
            <person name="Xu H."/>
            <person name="Wei S."/>
            <person name="He X."/>
            <person name="Fang L."/>
            <person name="Zhang Z."/>
            <person name="Zhang Y."/>
            <person name="Huang X."/>
            <person name="Su Z."/>
            <person name="Tong W."/>
            <person name="Li J."/>
            <person name="Tong Z."/>
            <person name="Li S."/>
            <person name="Ye J."/>
            <person name="Wang L."/>
            <person name="Fang L."/>
            <person name="Lei T."/>
            <person name="Chen C."/>
            <person name="Chen H."/>
            <person name="Xu Z."/>
            <person name="Li H."/>
            <person name="Huang H."/>
            <person name="Zhang F."/>
            <person name="Xu H."/>
            <person name="Li N."/>
            <person name="Zhao C."/>
            <person name="Li S."/>
            <person name="Dong L."/>
            <person name="Huang Y."/>
            <person name="Li L."/>
            <person name="Xi Y."/>
            <person name="Qi Q."/>
            <person name="Li W."/>
            <person name="Zhang B."/>
            <person name="Hu W."/>
            <person name="Zhang Y."/>
            <person name="Tian X."/>
            <person name="Jiao Y."/>
            <person name="Liang X."/>
            <person name="Jin J."/>
            <person name="Gao L."/>
            <person name="Zheng W."/>
            <person name="Hao B."/>
            <person name="Liu S."/>
            <person name="Wang W."/>
            <person name="Yuan L."/>
            <person name="Cao M."/>
            <person name="McDermott J."/>
            <person name="Samudrala R."/>
            <person name="Wang J."/>
            <person name="Wong G.K."/>
            <person name="Yang H."/>
        </authorList>
    </citation>
    <scope>NUCLEOTIDE SEQUENCE [LARGE SCALE GENOMIC DNA]</scope>
</reference>
<evidence type="ECO:0000256" key="6">
    <source>
        <dbReference type="SAM" id="Phobius"/>
    </source>
</evidence>
<reference evidence="8" key="2">
    <citation type="submission" date="2008-12" db="EMBL/GenBank/DDBJ databases">
        <title>Improved gene annotation of the rice (Oryza sativa) genomes.</title>
        <authorList>
            <person name="Wang J."/>
            <person name="Li R."/>
            <person name="Fan W."/>
            <person name="Huang Q."/>
            <person name="Zhang J."/>
            <person name="Zhou Y."/>
            <person name="Hu Y."/>
            <person name="Zi S."/>
            <person name="Li J."/>
            <person name="Ni P."/>
            <person name="Zheng H."/>
            <person name="Zhang Y."/>
            <person name="Zhao M."/>
            <person name="Hao Q."/>
            <person name="McDermott J."/>
            <person name="Samudrala R."/>
            <person name="Kristiansen K."/>
            <person name="Wong G.K.-S."/>
        </authorList>
    </citation>
    <scope>NUCLEOTIDE SEQUENCE</scope>
</reference>
<dbReference type="GO" id="GO:0005774">
    <property type="term" value="C:vacuolar membrane"/>
    <property type="evidence" value="ECO:0007669"/>
    <property type="project" value="UniProtKB-SubCell"/>
</dbReference>
<feature type="transmembrane region" description="Helical" evidence="6">
    <location>
        <begin position="138"/>
        <end position="160"/>
    </location>
</feature>
<feature type="transmembrane region" description="Helical" evidence="6">
    <location>
        <begin position="218"/>
        <end position="236"/>
    </location>
</feature>
<keyword evidence="5 6" id="KW-0472">Membrane</keyword>
<evidence type="ECO:0000259" key="7">
    <source>
        <dbReference type="Pfam" id="PF06454"/>
    </source>
</evidence>
<evidence type="ECO:0000256" key="5">
    <source>
        <dbReference type="ARBA" id="ARBA00023136"/>
    </source>
</evidence>
<sequence>MAAAAPMPVAGAGVIQVVRIQYRVPEYGWTTQKVFQLLNFIVNGARCSIFAVRRQVQQVNPEIFQHVILDLPGLAFFTTYAMLALFWAEISYQARGLETEGLRSGFYTINGVIYVIQVLLWALLWHNPNPSMIVLSKLFIAGLSFSAALGFLLYGGRLFFMLKRFPIESKGRQKKLREVGRVATICFLCFLARCIMMCFDAFDKKADLDVLDHPILNFIYYLIVEILPSSLVLFILRRIPSKLRLAQYHPLNSG</sequence>
<proteinExistence type="inferred from homology"/>
<dbReference type="EMBL" id="CM000139">
    <property type="protein sequence ID" value="EAZ24202.1"/>
    <property type="molecule type" value="Genomic_DNA"/>
</dbReference>
<comment type="subcellular location">
    <subcellularLocation>
        <location evidence="1">Vacuole membrane</location>
        <topology evidence="1">Multi-pass membrane protein</topology>
    </subcellularLocation>
</comment>
<gene>
    <name evidence="8" type="ORF">OsJ_07950</name>
</gene>
<dbReference type="PANTHER" id="PTHR31142:SF7">
    <property type="entry name" value="OS02G0683900 PROTEIN"/>
    <property type="match status" value="1"/>
</dbReference>
<dbReference type="InterPro" id="IPR009457">
    <property type="entry name" value="THH1/TOM1/TOM3_dom"/>
</dbReference>
<feature type="transmembrane region" description="Helical" evidence="6">
    <location>
        <begin position="181"/>
        <end position="202"/>
    </location>
</feature>
<name>A3AA63_ORYSJ</name>
<dbReference type="InterPro" id="IPR040226">
    <property type="entry name" value="THH1/TOM1/TOM3"/>
</dbReference>
<feature type="domain" description="THH1/TOM1/TOM3" evidence="7">
    <location>
        <begin position="9"/>
        <end position="251"/>
    </location>
</feature>
<organism evidence="8">
    <name type="scientific">Oryza sativa subsp. japonica</name>
    <name type="common">Rice</name>
    <dbReference type="NCBI Taxonomy" id="39947"/>
    <lineage>
        <taxon>Eukaryota</taxon>
        <taxon>Viridiplantae</taxon>
        <taxon>Streptophyta</taxon>
        <taxon>Embryophyta</taxon>
        <taxon>Tracheophyta</taxon>
        <taxon>Spermatophyta</taxon>
        <taxon>Magnoliopsida</taxon>
        <taxon>Liliopsida</taxon>
        <taxon>Poales</taxon>
        <taxon>Poaceae</taxon>
        <taxon>BOP clade</taxon>
        <taxon>Oryzoideae</taxon>
        <taxon>Oryzeae</taxon>
        <taxon>Oryzinae</taxon>
        <taxon>Oryza</taxon>
        <taxon>Oryza sativa</taxon>
    </lineage>
</organism>
<feature type="transmembrane region" description="Helical" evidence="6">
    <location>
        <begin position="74"/>
        <end position="92"/>
    </location>
</feature>
<accession>A3AA63</accession>
<evidence type="ECO:0000256" key="2">
    <source>
        <dbReference type="ARBA" id="ARBA00006779"/>
    </source>
</evidence>
<dbReference type="PANTHER" id="PTHR31142">
    <property type="entry name" value="TOBAMOVIRUS MULTIPLICATION PROTEIN 1-LIKE ISOFORM X1"/>
    <property type="match status" value="1"/>
</dbReference>
<evidence type="ECO:0000256" key="3">
    <source>
        <dbReference type="ARBA" id="ARBA00022692"/>
    </source>
</evidence>
<evidence type="ECO:0000256" key="4">
    <source>
        <dbReference type="ARBA" id="ARBA00022989"/>
    </source>
</evidence>
<dbReference type="Pfam" id="PF06454">
    <property type="entry name" value="THH1_TOM1-3_dom"/>
    <property type="match status" value="1"/>
</dbReference>
<dbReference type="AlphaFoldDB" id="A3AA63"/>
<evidence type="ECO:0000313" key="8">
    <source>
        <dbReference type="EMBL" id="EAZ24202.1"/>
    </source>
</evidence>
<protein>
    <recommendedName>
        <fullName evidence="7">THH1/TOM1/TOM3 domain-containing protein</fullName>
    </recommendedName>
</protein>
<comment type="similarity">
    <text evidence="2">Belongs to the plant tobamovirus multiplication TOM1 protein family.</text>
</comment>
<keyword evidence="3 6" id="KW-0812">Transmembrane</keyword>
<dbReference type="Proteomes" id="UP000007752">
    <property type="component" value="Chromosome 2"/>
</dbReference>